<dbReference type="Proteomes" id="UP000002729">
    <property type="component" value="Unassembled WGS sequence"/>
</dbReference>
<evidence type="ECO:0000256" key="1">
    <source>
        <dbReference type="SAM" id="MobiDB-lite"/>
    </source>
</evidence>
<proteinExistence type="predicted"/>
<dbReference type="OrthoDB" id="9970435at2759"/>
<name>F0Y5Q2_AURAN</name>
<dbReference type="KEGG" id="aaf:AURANDRAFT_71346"/>
<protein>
    <recommendedName>
        <fullName evidence="2">Protein ENHANCED DISEASE RESISTANCE 2 C-terminal domain-containing protein</fullName>
    </recommendedName>
</protein>
<dbReference type="Gene3D" id="3.40.50.300">
    <property type="entry name" value="P-loop containing nucleotide triphosphate hydrolases"/>
    <property type="match status" value="1"/>
</dbReference>
<gene>
    <name evidence="3" type="ORF">AURANDRAFT_71346</name>
</gene>
<dbReference type="InParanoid" id="F0Y5Q2"/>
<dbReference type="eggNOG" id="ENOG502QS0N">
    <property type="taxonomic scope" value="Eukaryota"/>
</dbReference>
<dbReference type="GeneID" id="20228181"/>
<feature type="compositionally biased region" description="Basic and acidic residues" evidence="1">
    <location>
        <begin position="779"/>
        <end position="822"/>
    </location>
</feature>
<feature type="region of interest" description="Disordered" evidence="1">
    <location>
        <begin position="1804"/>
        <end position="1869"/>
    </location>
</feature>
<dbReference type="Pfam" id="PF07059">
    <property type="entry name" value="EDR2_C"/>
    <property type="match status" value="1"/>
</dbReference>
<organism evidence="4">
    <name type="scientific">Aureococcus anophagefferens</name>
    <name type="common">Harmful bloom alga</name>
    <dbReference type="NCBI Taxonomy" id="44056"/>
    <lineage>
        <taxon>Eukaryota</taxon>
        <taxon>Sar</taxon>
        <taxon>Stramenopiles</taxon>
        <taxon>Ochrophyta</taxon>
        <taxon>Pelagophyceae</taxon>
        <taxon>Pelagomonadales</taxon>
        <taxon>Pelagomonadaceae</taxon>
        <taxon>Aureococcus</taxon>
    </lineage>
</organism>
<dbReference type="RefSeq" id="XP_009035799.1">
    <property type="nucleotide sequence ID" value="XM_009037551.1"/>
</dbReference>
<dbReference type="PANTHER" id="PTHR12136">
    <property type="entry name" value="ENHANCED DISEASE RESISTANCE-RELATED"/>
    <property type="match status" value="1"/>
</dbReference>
<dbReference type="EMBL" id="GL833125">
    <property type="protein sequence ID" value="EGB09761.1"/>
    <property type="molecule type" value="Genomic_DNA"/>
</dbReference>
<evidence type="ECO:0000259" key="2">
    <source>
        <dbReference type="Pfam" id="PF07059"/>
    </source>
</evidence>
<dbReference type="InterPro" id="IPR045096">
    <property type="entry name" value="EDR2-like"/>
</dbReference>
<keyword evidence="4" id="KW-1185">Reference proteome</keyword>
<feature type="region of interest" description="Disordered" evidence="1">
    <location>
        <begin position="775"/>
        <end position="822"/>
    </location>
</feature>
<evidence type="ECO:0000313" key="3">
    <source>
        <dbReference type="EMBL" id="EGB09761.1"/>
    </source>
</evidence>
<sequence length="2320" mass="250158">MLDGPLPFELRPRKLAQLSGEATRKLAKLASAAGSREDRDEAVAWRAAVLRSQTYTDEALAAALRRFDLDGYGSVKLAVFECALEAVGVALDRGAAGRFFEALDLGRSRRCDAEVLVALCGHWRRSAPTPPTDAPPPPHGPYDAEVAAFQEDARAFARQLGDACERLDASGCGALSYNAVRLACLDAGVAVPSRRALERAAAAGGVARRDGLFEYRALLRCDDADAMGEHHGAVWRRAAGAWAAGRAGLHGSERFDLRRLAAVLGHSGAPLGRDDASELWRSAARGQRQTSASALDAYFAVPDAPVVPAAVPTTTRWRAPFAVDGDPRERWVPPKHLARRPGMRRADDETDDAWSAQVTYLDHGAADQAALDNFERARTEPPFWTEGATLEARDVGGRRHNGAGWEKTRGDSASRPYYADVFADPGPAAGRERTDEGLLEKVPDLAARLREACAADPALAESALCQFRTGPPSLDRGEIISLAQHLGCVPITKGGVDRVARWIDRGALRSDAHDVDGSHLGCRENTIRVLLDLPVVTHLDAAAAARERRRRERNRGGTSHLTVRTPYPELAFRLTEQQRRACYRVMRRANAVVARCAAYDLDGHGAVTPEALDGALRDGSLLPETDERRDVVGYVTEDDGRVRYASIYATLQRRLDDDAALSPGGPRPRPRPPAPHPRGSQEARGAMPSRCTQDKLAARPPASSVADAPALSGWRGSDGAPPLKGRSDDGCRAKHADDLLGQHVGSGVTSAASADDADGTFADVGHIHRRPGAATDDLLEWRRPPTPERPRRFVDDPSKWEPADTESREAGVPLDHGDDLDRDRERDLRNAARATPEDAARAAVLAKFDASKTLGARPSPATAAVRLRHAFRRHAKRGASPGGGALLLVAARGGGAGAAPGGGVAATTDVDQVLRELGVDLDGAELACLVGDAGAATDDPRFVLVDALIVHVVEISWATLLRTSRGERDTVALAAKVHPWSGRARLVRALVHNGTPLYASPRATLSETLAVLHHCHVAHAAGGAGGAVVVSVCETLELAVPHAGAPNEQTLRLVARGVEVRCPEASWRPWMPLALRFSSDRVQIQRTRRTAAPIPPVVELTARGARDRLALEDMAEFLHSRGEVGRAPTEGCGANLPACDVFVMPRNRAIEWLEDFVAIEKRHTTMTPEEADVAALRRMAKLPPRGDPDMDTRTLWGVVVPPDESSARPSDGGALDAAPAEQLRHARAHLATSARVGSSIWGMPSSAAPTTVVASSKPPMAMHTFLPDFTSRLKLSLWTAWTPSFTIHSLTRGMIVTHFVASQAARHACDGLKCHTRTHKCWKRRECAGKAGAPYEARGTVAPPPAVDVDRWWRANATAVKAEVARHSMIFVAGSPNSGTSLLRTLVAQAGLAEGMDRCAETTRCVHTNVEGQWLLKLEGQRFVSPVVADVYRPGNLSNHLTEADAVDADAALVTLWRMWSLYWDMARAYLVEKSPANIMKIRWLDAVFRPARRVRFLVTVKSPLTHKGAEAAEAHKTAVKACEVAAHKARMAAYKEQRRRERRPTTTRFARPPSWRRLFGGAPRSRAPPGRVVANRTRAPRRGNASECEAAGGGALAEQLAAVEDWARIHEVLAGDLEAWDEAPARVGVVRYERLSLTCPCERIVRFAMPDLPPGDGRLAAACAPFAACRRSRRLNLHNATEGIKFLSDASGLARLRAFRDFLDAGGARTGDPAGWARLVALDARTSALGYSLLEPHAHYDPASPRVTDRWAPWSLTPMAVKAVVERNADTGEDEARLDGVLLTWAVLTGRVYVVAWPSPKAASRADASPAPEPYGRESEELPEGPQRTLSRRRSTLDEPEEEAGGDAPSERGSILPTDLSGAAGQAFRDPKSKRLLLRDGAYWSEPDPYGFKVRGPSYLMDKVKVPCGPALFHLLDCDLFDIDEPQPHMARHLKDRMAALWAESGLLVEGKRPYTMIVQLQVPGPPYKSFCMYLGLPDRDAIFGADTPFGHVAKRFFEPITSPGGEGGGQFATNDKLHKWRNNTFKLIPRCVNAPFVVKRAVGEVPTLLGNKIQQFYFAPPDGDYFEVDCNIASSRIAQYTIGLAIDRASVVIADLAFLLQGGAPAELPEALIGAVRIEHIVMRDATKLDLSKSTKAKAEAKDAEAHAAAMATTVKGLALAEKHELHVCQKTINAFMDDFGAAVGALGLADAVGVSVDFTLFGSDVSAGRTPLSLGKRMPTWKSLADHPSAPPAKGRAPGKFCAEVVAELEEALLGFVKHLEALVVHTVVGFEHAAAFCFSDLSFSVALDPVPMLQESINLTATVSIDASKLGEPAAS</sequence>
<evidence type="ECO:0000313" key="4">
    <source>
        <dbReference type="Proteomes" id="UP000002729"/>
    </source>
</evidence>
<feature type="region of interest" description="Disordered" evidence="1">
    <location>
        <begin position="1534"/>
        <end position="1587"/>
    </location>
</feature>
<reference evidence="3 4" key="1">
    <citation type="journal article" date="2011" name="Proc. Natl. Acad. Sci. U.S.A.">
        <title>Niche of harmful alga Aureococcus anophagefferens revealed through ecogenomics.</title>
        <authorList>
            <person name="Gobler C.J."/>
            <person name="Berry D.L."/>
            <person name="Dyhrman S.T."/>
            <person name="Wilhelm S.W."/>
            <person name="Salamov A."/>
            <person name="Lobanov A.V."/>
            <person name="Zhang Y."/>
            <person name="Collier J.L."/>
            <person name="Wurch L.L."/>
            <person name="Kustka A.B."/>
            <person name="Dill B.D."/>
            <person name="Shah M."/>
            <person name="VerBerkmoes N.C."/>
            <person name="Kuo A."/>
            <person name="Terry A."/>
            <person name="Pangilinan J."/>
            <person name="Lindquist E.A."/>
            <person name="Lucas S."/>
            <person name="Paulsen I.T."/>
            <person name="Hattenrath-Lehmann T.K."/>
            <person name="Talmage S.C."/>
            <person name="Walker E.A."/>
            <person name="Koch F."/>
            <person name="Burson A.M."/>
            <person name="Marcoval M.A."/>
            <person name="Tang Y.Z."/>
            <person name="Lecleir G.R."/>
            <person name="Coyne K.J."/>
            <person name="Berg G.M."/>
            <person name="Bertrand E.M."/>
            <person name="Saito M.A."/>
            <person name="Gladyshev V.N."/>
            <person name="Grigoriev I.V."/>
        </authorList>
    </citation>
    <scope>NUCLEOTIDE SEQUENCE [LARGE SCALE GENOMIC DNA]</scope>
    <source>
        <strain evidence="4">CCMP 1984</strain>
    </source>
</reference>
<feature type="region of interest" description="Disordered" evidence="1">
    <location>
        <begin position="655"/>
        <end position="733"/>
    </location>
</feature>
<dbReference type="InterPro" id="IPR027417">
    <property type="entry name" value="P-loop_NTPase"/>
</dbReference>
<dbReference type="InterPro" id="IPR009769">
    <property type="entry name" value="EDR2_C"/>
</dbReference>
<accession>F0Y5Q2</accession>
<feature type="compositionally biased region" description="Pro residues" evidence="1">
    <location>
        <begin position="665"/>
        <end position="676"/>
    </location>
</feature>
<dbReference type="PANTHER" id="PTHR12136:SF41">
    <property type="entry name" value="PLECKSTRIN HOMOLOGY (PH) AND LIPID-BINDING START DOMAINS-CONTAINING PROTEIN"/>
    <property type="match status" value="1"/>
</dbReference>
<feature type="domain" description="Protein ENHANCED DISEASE RESISTANCE 2 C-terminal" evidence="2">
    <location>
        <begin position="1885"/>
        <end position="2123"/>
    </location>
</feature>